<evidence type="ECO:0000256" key="2">
    <source>
        <dbReference type="ARBA" id="ARBA00022553"/>
    </source>
</evidence>
<dbReference type="GO" id="GO:0004312">
    <property type="term" value="F:fatty acid synthase activity"/>
    <property type="evidence" value="ECO:0007669"/>
    <property type="project" value="TreeGrafter"/>
</dbReference>
<dbReference type="InterPro" id="IPR050091">
    <property type="entry name" value="PKS_NRPS_Biosynth_Enz"/>
</dbReference>
<dbReference type="PROSITE" id="PS52004">
    <property type="entry name" value="KS3_2"/>
    <property type="match status" value="1"/>
</dbReference>
<keyword evidence="3" id="KW-0808">Transferase</keyword>
<evidence type="ECO:0000313" key="6">
    <source>
        <dbReference type="Proteomes" id="UP000626109"/>
    </source>
</evidence>
<comment type="similarity">
    <text evidence="3">Belongs to the thiolase-like superfamily. Beta-ketoacyl-ACP synthases family.</text>
</comment>
<name>A0A813IE41_POLGL</name>
<dbReference type="EMBL" id="CAJNNW010009634">
    <property type="protein sequence ID" value="CAE8651120.1"/>
    <property type="molecule type" value="Genomic_DNA"/>
</dbReference>
<evidence type="ECO:0000259" key="4">
    <source>
        <dbReference type="PROSITE" id="PS52004"/>
    </source>
</evidence>
<dbReference type="SUPFAM" id="SSF53901">
    <property type="entry name" value="Thiolase-like"/>
    <property type="match status" value="1"/>
</dbReference>
<reference evidence="5" key="1">
    <citation type="submission" date="2021-02" db="EMBL/GenBank/DDBJ databases">
        <authorList>
            <person name="Dougan E. K."/>
            <person name="Rhodes N."/>
            <person name="Thang M."/>
            <person name="Chan C."/>
        </authorList>
    </citation>
    <scope>NUCLEOTIDE SEQUENCE</scope>
</reference>
<dbReference type="InterPro" id="IPR030834">
    <property type="entry name" value="PKS_assoc_dom"/>
</dbReference>
<dbReference type="Proteomes" id="UP000626109">
    <property type="component" value="Unassembled WGS sequence"/>
</dbReference>
<evidence type="ECO:0000313" key="5">
    <source>
        <dbReference type="EMBL" id="CAE8651120.1"/>
    </source>
</evidence>
<dbReference type="Pfam" id="PF00109">
    <property type="entry name" value="ketoacyl-synt"/>
    <property type="match status" value="1"/>
</dbReference>
<comment type="caution">
    <text evidence="5">The sequence shown here is derived from an EMBL/GenBank/DDBJ whole genome shotgun (WGS) entry which is preliminary data.</text>
</comment>
<dbReference type="Pfam" id="PF02801">
    <property type="entry name" value="Ketoacyl-synt_C"/>
    <property type="match status" value="1"/>
</dbReference>
<evidence type="ECO:0000256" key="1">
    <source>
        <dbReference type="ARBA" id="ARBA00022450"/>
    </source>
</evidence>
<gene>
    <name evidence="5" type="ORF">PGLA2088_LOCUS8850</name>
</gene>
<dbReference type="PANTHER" id="PTHR43775">
    <property type="entry name" value="FATTY ACID SYNTHASE"/>
    <property type="match status" value="1"/>
</dbReference>
<dbReference type="PANTHER" id="PTHR43775:SF37">
    <property type="entry name" value="SI:DKEY-61P9.11"/>
    <property type="match status" value="1"/>
</dbReference>
<accession>A0A813IE41</accession>
<dbReference type="Gene3D" id="3.40.47.10">
    <property type="match status" value="1"/>
</dbReference>
<keyword evidence="2" id="KW-0597">Phosphoprotein</keyword>
<sequence>MAALRAQADVVIGQTSAEAAGLEIVSKLAAQGFCTVSPGFEDDTLARALEEVAEFQAAGRWQHVNSIIQDGLLGAEGSAQIAELESPELDETLRSDGEVLMKLDSTMTHLGFHMEPYLGIMGFDVSHRSRAVVHQAGEPDEEPVALTEKEVMRWLAQFLRHKVMVIVFLGPASGTLELQPHIAEDAETLEIRTVPGTIVVLRPDILSHKHFSPGRAVAMSSFFLQGNLHRQSGRAVGRGGSQMTPAAKELDDWTVGRLRELKEKSFHHQSWDPDIPRDWQSAMNHMFHKGQMIAVRGTACKFPGTEDPRVFSQASTVGPDYPTEVPRLRWDHEEVFDPDPESWRIYKSYCKHGSFMDGIELFDCKMFSMSPNEAKSMDPHQRLILEVGYEGLHNMGMRKNTMVNTSCGVYVGCGNMEWGMMPREQDMGAFAATGGALSISSGRFSFTLGLKGPSMTLDTDASSGATALYLAAESVQRKGRAVPNDYAVAISAHLLLAAVWWPSHCASGWLCPEGRCMTFDASAAGYVRGDGVAAVAVKPMTTLVDGNYVTSEDPPLGSIAGAMMNNNGKGASLASPHGPAEQEAIAEAIRNASISPADVDAVECHGAGGFLADAIEVGSMARAHRSEEQRDPPLLLSAVKSSMGNQIETSGLAGFLKTIYSSQYGVMTPNLHLRQANPHTDLSDQPVSILSECTEYKMPSSFVGVMSRGFGGSNIYLITWGDVKFNKESTGHVISQRDQIMFWPGGGGALESDAQPARAYTVVGTWSQWHDPAPMEAEGNGTYSFTVTLGENRWEQFQIWLDGDPNRVLHPGQAKGYKNSNVFGPDSLGHGCNWLIDGCTELPAAPASPQIRELEDLLPSWQANGDSAASSKPSADFGLPGDRYRVQLRVIGRWRTVTWERLPSEQRAELATRRDQAGLLAQGQRQGHYYIAGSWNDWSLQEMLPDPNSPGVFHATASLWRSGGEFQILRNRDWRQVLHPSSPRTSRDALGVVEGPDDLGHGLNWFLNGRAGDAFRIELRRSLEDTQGTDTKSVSWECLQPDAVSQTGLERASRRSYCIVGSWTSWQEPQEMQWEEGCYRYTLQIGGLGEESFQILLDGLRERALHPDKPDANPHMSHVLQGPSMNAHGLNWTVGRHQSDGCRPGSCYEVKLMLTSSGEPKHVQWSKIDPSN</sequence>
<feature type="domain" description="Ketosynthase family 3 (KS3)" evidence="4">
    <location>
        <begin position="290"/>
        <end position="721"/>
    </location>
</feature>
<dbReference type="InterPro" id="IPR014031">
    <property type="entry name" value="Ketoacyl_synth_C"/>
</dbReference>
<organism evidence="5 6">
    <name type="scientific">Polarella glacialis</name>
    <name type="common">Dinoflagellate</name>
    <dbReference type="NCBI Taxonomy" id="89957"/>
    <lineage>
        <taxon>Eukaryota</taxon>
        <taxon>Sar</taxon>
        <taxon>Alveolata</taxon>
        <taxon>Dinophyceae</taxon>
        <taxon>Suessiales</taxon>
        <taxon>Suessiaceae</taxon>
        <taxon>Polarella</taxon>
    </lineage>
</organism>
<dbReference type="AlphaFoldDB" id="A0A813IE41"/>
<dbReference type="SMART" id="SM00825">
    <property type="entry name" value="PKS_KS"/>
    <property type="match status" value="1"/>
</dbReference>
<dbReference type="InterPro" id="IPR020841">
    <property type="entry name" value="PKS_Beta-ketoAc_synthase_dom"/>
</dbReference>
<dbReference type="InterPro" id="IPR016039">
    <property type="entry name" value="Thiolase-like"/>
</dbReference>
<keyword evidence="1" id="KW-0596">Phosphopantetheine</keyword>
<dbReference type="NCBIfam" id="TIGR04556">
    <property type="entry name" value="PKS_assoc"/>
    <property type="match status" value="1"/>
</dbReference>
<evidence type="ECO:0000256" key="3">
    <source>
        <dbReference type="RuleBase" id="RU003694"/>
    </source>
</evidence>
<dbReference type="GO" id="GO:0006633">
    <property type="term" value="P:fatty acid biosynthetic process"/>
    <property type="evidence" value="ECO:0007669"/>
    <property type="project" value="TreeGrafter"/>
</dbReference>
<dbReference type="CDD" id="cd00833">
    <property type="entry name" value="PKS"/>
    <property type="match status" value="1"/>
</dbReference>
<proteinExistence type="inferred from homology"/>
<protein>
    <recommendedName>
        <fullName evidence="4">Ketosynthase family 3 (KS3) domain-containing protein</fullName>
    </recommendedName>
</protein>
<dbReference type="InterPro" id="IPR014030">
    <property type="entry name" value="Ketoacyl_synth_N"/>
</dbReference>